<gene>
    <name evidence="2" type="ORF">SAV31267_015550</name>
</gene>
<protein>
    <submittedName>
        <fullName evidence="2">Uncharacterized protein</fullName>
    </submittedName>
</protein>
<evidence type="ECO:0000256" key="1">
    <source>
        <dbReference type="SAM" id="MobiDB-lite"/>
    </source>
</evidence>
<dbReference type="EMBL" id="BJHY01000001">
    <property type="protein sequence ID" value="GDY72070.1"/>
    <property type="molecule type" value="Genomic_DNA"/>
</dbReference>
<organism evidence="2 3">
    <name type="scientific">Streptomyces avermitilis</name>
    <dbReference type="NCBI Taxonomy" id="33903"/>
    <lineage>
        <taxon>Bacteria</taxon>
        <taxon>Bacillati</taxon>
        <taxon>Actinomycetota</taxon>
        <taxon>Actinomycetes</taxon>
        <taxon>Kitasatosporales</taxon>
        <taxon>Streptomycetaceae</taxon>
        <taxon>Streptomyces</taxon>
    </lineage>
</organism>
<sequence length="234" mass="25138">MRVCEPGQTLPVRDPVEAALGGRVVHRHAAADVDLAEPDAVLPRHVRRPADDRLRHRQLFGRLESAGQVGVDAAQLEVRVGAVGEQPEHRTGLRGVEAEGGGPAAHRQGAAGQRTVPHGEVETRQDRHPRARGDAAGLLGEHVQFVLALHVEALHAPSQRGRHLVRSLAGAAEGQRAARHRLGDMGEFAARGHLVAVDVRGERGQDLRLRVGLGRVVQLDALGKRRPHTCGMCP</sequence>
<accession>A0A4D4MJ72</accession>
<name>A0A4D4MJ72_STRAX</name>
<reference evidence="2 3" key="1">
    <citation type="submission" date="2019-04" db="EMBL/GenBank/DDBJ databases">
        <title>Draft genome sequences of Streptomyces avermitilis ATCC 31267.</title>
        <authorList>
            <person name="Komaki H."/>
            <person name="Tamura T."/>
            <person name="Hosoyama A."/>
        </authorList>
    </citation>
    <scope>NUCLEOTIDE SEQUENCE [LARGE SCALE GENOMIC DNA]</scope>
    <source>
        <strain evidence="2 3">ATCC 31267</strain>
    </source>
</reference>
<feature type="compositionally biased region" description="Basic and acidic residues" evidence="1">
    <location>
        <begin position="117"/>
        <end position="129"/>
    </location>
</feature>
<proteinExistence type="predicted"/>
<evidence type="ECO:0000313" key="2">
    <source>
        <dbReference type="EMBL" id="GDY72070.1"/>
    </source>
</evidence>
<dbReference type="AlphaFoldDB" id="A0A4D4MJ72"/>
<evidence type="ECO:0000313" key="3">
    <source>
        <dbReference type="Proteomes" id="UP000299211"/>
    </source>
</evidence>
<dbReference type="Proteomes" id="UP000299211">
    <property type="component" value="Unassembled WGS sequence"/>
</dbReference>
<comment type="caution">
    <text evidence="2">The sequence shown here is derived from an EMBL/GenBank/DDBJ whole genome shotgun (WGS) entry which is preliminary data.</text>
</comment>
<feature type="region of interest" description="Disordered" evidence="1">
    <location>
        <begin position="85"/>
        <end position="129"/>
    </location>
</feature>